<sequence length="113" mass="13249">MQDWLQLQIFYNELDGSLRASLDGASIEAFMNNTYDQKPSRAKVVKENDKYQQILEKLHHLKTTVKPYINDVARSYMLYSETQLEEVNYLGNRSGNPYSNTYNLGWKDHPNLK</sequence>
<dbReference type="Proteomes" id="UP000325315">
    <property type="component" value="Unassembled WGS sequence"/>
</dbReference>
<keyword evidence="2" id="KW-1185">Reference proteome</keyword>
<accession>A0A5B6VJU5</accession>
<protein>
    <submittedName>
        <fullName evidence="1">Uncharacterized protein</fullName>
    </submittedName>
</protein>
<organism evidence="1 2">
    <name type="scientific">Gossypium australe</name>
    <dbReference type="NCBI Taxonomy" id="47621"/>
    <lineage>
        <taxon>Eukaryota</taxon>
        <taxon>Viridiplantae</taxon>
        <taxon>Streptophyta</taxon>
        <taxon>Embryophyta</taxon>
        <taxon>Tracheophyta</taxon>
        <taxon>Spermatophyta</taxon>
        <taxon>Magnoliopsida</taxon>
        <taxon>eudicotyledons</taxon>
        <taxon>Gunneridae</taxon>
        <taxon>Pentapetalae</taxon>
        <taxon>rosids</taxon>
        <taxon>malvids</taxon>
        <taxon>Malvales</taxon>
        <taxon>Malvaceae</taxon>
        <taxon>Malvoideae</taxon>
        <taxon>Gossypium</taxon>
    </lineage>
</organism>
<evidence type="ECO:0000313" key="1">
    <source>
        <dbReference type="EMBL" id="KAA3469345.1"/>
    </source>
</evidence>
<dbReference type="OrthoDB" id="1305902at2759"/>
<proteinExistence type="predicted"/>
<dbReference type="AlphaFoldDB" id="A0A5B6VJU5"/>
<reference evidence="2" key="1">
    <citation type="journal article" date="2019" name="Plant Biotechnol. J.">
        <title>Genome sequencing of the Australian wild diploid species Gossypium australe highlights disease resistance and delayed gland morphogenesis.</title>
        <authorList>
            <person name="Cai Y."/>
            <person name="Cai X."/>
            <person name="Wang Q."/>
            <person name="Wang P."/>
            <person name="Zhang Y."/>
            <person name="Cai C."/>
            <person name="Xu Y."/>
            <person name="Wang K."/>
            <person name="Zhou Z."/>
            <person name="Wang C."/>
            <person name="Geng S."/>
            <person name="Li B."/>
            <person name="Dong Q."/>
            <person name="Hou Y."/>
            <person name="Wang H."/>
            <person name="Ai P."/>
            <person name="Liu Z."/>
            <person name="Yi F."/>
            <person name="Sun M."/>
            <person name="An G."/>
            <person name="Cheng J."/>
            <person name="Zhang Y."/>
            <person name="Shi Q."/>
            <person name="Xie Y."/>
            <person name="Shi X."/>
            <person name="Chang Y."/>
            <person name="Huang F."/>
            <person name="Chen Y."/>
            <person name="Hong S."/>
            <person name="Mi L."/>
            <person name="Sun Q."/>
            <person name="Zhang L."/>
            <person name="Zhou B."/>
            <person name="Peng R."/>
            <person name="Zhang X."/>
            <person name="Liu F."/>
        </authorList>
    </citation>
    <scope>NUCLEOTIDE SEQUENCE [LARGE SCALE GENOMIC DNA]</scope>
    <source>
        <strain evidence="2">cv. PA1801</strain>
    </source>
</reference>
<gene>
    <name evidence="1" type="ORF">EPI10_015142</name>
</gene>
<dbReference type="EMBL" id="SMMG02000006">
    <property type="protein sequence ID" value="KAA3469345.1"/>
    <property type="molecule type" value="Genomic_DNA"/>
</dbReference>
<name>A0A5B6VJU5_9ROSI</name>
<comment type="caution">
    <text evidence="1">The sequence shown here is derived from an EMBL/GenBank/DDBJ whole genome shotgun (WGS) entry which is preliminary data.</text>
</comment>
<evidence type="ECO:0000313" key="2">
    <source>
        <dbReference type="Proteomes" id="UP000325315"/>
    </source>
</evidence>